<evidence type="ECO:0000256" key="1">
    <source>
        <dbReference type="SAM" id="SignalP"/>
    </source>
</evidence>
<dbReference type="Pfam" id="PF13472">
    <property type="entry name" value="Lipase_GDSL_2"/>
    <property type="match status" value="1"/>
</dbReference>
<dbReference type="InterPro" id="IPR013830">
    <property type="entry name" value="SGNH_hydro"/>
</dbReference>
<comment type="caution">
    <text evidence="3">The sequence shown here is derived from an EMBL/GenBank/DDBJ whole genome shotgun (WGS) entry which is preliminary data.</text>
</comment>
<dbReference type="PANTHER" id="PTHR30383:SF5">
    <property type="entry name" value="SGNH HYDROLASE-TYPE ESTERASE DOMAIN-CONTAINING PROTEIN"/>
    <property type="match status" value="1"/>
</dbReference>
<feature type="signal peptide" evidence="1">
    <location>
        <begin position="1"/>
        <end position="18"/>
    </location>
</feature>
<dbReference type="EMBL" id="WVHS01000002">
    <property type="protein sequence ID" value="MXV16002.1"/>
    <property type="molecule type" value="Genomic_DNA"/>
</dbReference>
<name>A0A7K1XYH3_9SPHI</name>
<dbReference type="CDD" id="cd04501">
    <property type="entry name" value="SGNH_hydrolase_like_4"/>
    <property type="match status" value="1"/>
</dbReference>
<dbReference type="InterPro" id="IPR036514">
    <property type="entry name" value="SGNH_hydro_sf"/>
</dbReference>
<dbReference type="AlphaFoldDB" id="A0A7K1XYH3"/>
<sequence>MKLKLLFPALMLFASAYAQQGTPVVQAPAAKEDFKDDWADLNHYSKENKLLGDPKTGEKRVVFLGSSIFENWKKMVPEFFAGRPYINRGVSGQISPQLLIRFRQDVIDLKPKAVIILAGSNDISGSTGHVTNETIMNNIRSMVQLAKANKIKVILCAYLPVFDYPWRKGIEPAGKIMSLNKEIIAYAKKNKLVLLDYFTPLVDDRNGQKAELTLDGVHPNVAGYAIMAPVTEAAIAKALK</sequence>
<proteinExistence type="predicted"/>
<protein>
    <submittedName>
        <fullName evidence="3">Acylhydrolase</fullName>
    </submittedName>
</protein>
<evidence type="ECO:0000259" key="2">
    <source>
        <dbReference type="Pfam" id="PF13472"/>
    </source>
</evidence>
<dbReference type="PANTHER" id="PTHR30383">
    <property type="entry name" value="THIOESTERASE 1/PROTEASE 1/LYSOPHOSPHOLIPASE L1"/>
    <property type="match status" value="1"/>
</dbReference>
<feature type="domain" description="SGNH hydrolase-type esterase" evidence="2">
    <location>
        <begin position="70"/>
        <end position="226"/>
    </location>
</feature>
<reference evidence="3 4" key="1">
    <citation type="submission" date="2019-11" db="EMBL/GenBank/DDBJ databases">
        <title>Pedobacter sp. HMF7056 Genome sequencing and assembly.</title>
        <authorList>
            <person name="Kang H."/>
            <person name="Kim H."/>
            <person name="Joh K."/>
        </authorList>
    </citation>
    <scope>NUCLEOTIDE SEQUENCE [LARGE SCALE GENOMIC DNA]</scope>
    <source>
        <strain evidence="3 4">HMF7056</strain>
    </source>
</reference>
<keyword evidence="3" id="KW-0378">Hydrolase</keyword>
<dbReference type="Proteomes" id="UP000451233">
    <property type="component" value="Unassembled WGS sequence"/>
</dbReference>
<dbReference type="SUPFAM" id="SSF52266">
    <property type="entry name" value="SGNH hydrolase"/>
    <property type="match status" value="1"/>
</dbReference>
<dbReference type="RefSeq" id="WP_160906962.1">
    <property type="nucleotide sequence ID" value="NZ_WVHS01000002.1"/>
</dbReference>
<feature type="chain" id="PRO_5029663855" evidence="1">
    <location>
        <begin position="19"/>
        <end position="240"/>
    </location>
</feature>
<gene>
    <name evidence="3" type="ORF">GS398_11865</name>
</gene>
<keyword evidence="1" id="KW-0732">Signal</keyword>
<evidence type="ECO:0000313" key="4">
    <source>
        <dbReference type="Proteomes" id="UP000451233"/>
    </source>
</evidence>
<dbReference type="Gene3D" id="3.40.50.1110">
    <property type="entry name" value="SGNH hydrolase"/>
    <property type="match status" value="1"/>
</dbReference>
<dbReference type="GO" id="GO:0004622">
    <property type="term" value="F:phosphatidylcholine lysophospholipase activity"/>
    <property type="evidence" value="ECO:0007669"/>
    <property type="project" value="TreeGrafter"/>
</dbReference>
<evidence type="ECO:0000313" key="3">
    <source>
        <dbReference type="EMBL" id="MXV16002.1"/>
    </source>
</evidence>
<dbReference type="InterPro" id="IPR051532">
    <property type="entry name" value="Ester_Hydrolysis_Enzymes"/>
</dbReference>
<accession>A0A7K1XYH3</accession>
<keyword evidence="4" id="KW-1185">Reference proteome</keyword>
<organism evidence="3 4">
    <name type="scientific">Hufsiella ginkgonis</name>
    <dbReference type="NCBI Taxonomy" id="2695274"/>
    <lineage>
        <taxon>Bacteria</taxon>
        <taxon>Pseudomonadati</taxon>
        <taxon>Bacteroidota</taxon>
        <taxon>Sphingobacteriia</taxon>
        <taxon>Sphingobacteriales</taxon>
        <taxon>Sphingobacteriaceae</taxon>
        <taxon>Hufsiella</taxon>
    </lineage>
</organism>